<feature type="region of interest" description="Disordered" evidence="5">
    <location>
        <begin position="293"/>
        <end position="333"/>
    </location>
</feature>
<accession>A0A918EZ10</accession>
<feature type="transmembrane region" description="Helical" evidence="6">
    <location>
        <begin position="120"/>
        <end position="141"/>
    </location>
</feature>
<dbReference type="PROSITE" id="PS51296">
    <property type="entry name" value="RIESKE"/>
    <property type="match status" value="1"/>
</dbReference>
<evidence type="ECO:0000313" key="8">
    <source>
        <dbReference type="EMBL" id="GGQ82907.1"/>
    </source>
</evidence>
<gene>
    <name evidence="8" type="ORF">GCM10010280_32250</name>
</gene>
<dbReference type="GO" id="GO:0051537">
    <property type="term" value="F:2 iron, 2 sulfur cluster binding"/>
    <property type="evidence" value="ECO:0007669"/>
    <property type="project" value="UniProtKB-KW"/>
</dbReference>
<keyword evidence="9" id="KW-1185">Reference proteome</keyword>
<reference evidence="8" key="1">
    <citation type="journal article" date="2014" name="Int. J. Syst. Evol. Microbiol.">
        <title>Complete genome sequence of Corynebacterium casei LMG S-19264T (=DSM 44701T), isolated from a smear-ripened cheese.</title>
        <authorList>
            <consortium name="US DOE Joint Genome Institute (JGI-PGF)"/>
            <person name="Walter F."/>
            <person name="Albersmeier A."/>
            <person name="Kalinowski J."/>
            <person name="Ruckert C."/>
        </authorList>
    </citation>
    <scope>NUCLEOTIDE SEQUENCE</scope>
    <source>
        <strain evidence="8">JCM 4403</strain>
    </source>
</reference>
<reference evidence="8" key="2">
    <citation type="submission" date="2020-09" db="EMBL/GenBank/DDBJ databases">
        <authorList>
            <person name="Sun Q."/>
            <person name="Ohkuma M."/>
        </authorList>
    </citation>
    <scope>NUCLEOTIDE SEQUENCE</scope>
    <source>
        <strain evidence="8">JCM 4403</strain>
    </source>
</reference>
<feature type="transmembrane region" description="Helical" evidence="6">
    <location>
        <begin position="153"/>
        <end position="173"/>
    </location>
</feature>
<dbReference type="Pfam" id="PF09990">
    <property type="entry name" value="DUF2231"/>
    <property type="match status" value="1"/>
</dbReference>
<dbReference type="GO" id="GO:0016705">
    <property type="term" value="F:oxidoreductase activity, acting on paired donors, with incorporation or reduction of molecular oxygen"/>
    <property type="evidence" value="ECO:0007669"/>
    <property type="project" value="UniProtKB-ARBA"/>
</dbReference>
<evidence type="ECO:0000256" key="4">
    <source>
        <dbReference type="ARBA" id="ARBA00023014"/>
    </source>
</evidence>
<name>A0A918EZ10_9ACTN</name>
<dbReference type="GO" id="GO:0046872">
    <property type="term" value="F:metal ion binding"/>
    <property type="evidence" value="ECO:0007669"/>
    <property type="project" value="UniProtKB-KW"/>
</dbReference>
<feature type="compositionally biased region" description="Low complexity" evidence="5">
    <location>
        <begin position="300"/>
        <end position="318"/>
    </location>
</feature>
<evidence type="ECO:0000256" key="1">
    <source>
        <dbReference type="ARBA" id="ARBA00022714"/>
    </source>
</evidence>
<protein>
    <recommendedName>
        <fullName evidence="7">Rieske domain-containing protein</fullName>
    </recommendedName>
</protein>
<keyword evidence="6" id="KW-1133">Transmembrane helix</keyword>
<dbReference type="AlphaFoldDB" id="A0A918EZ10"/>
<dbReference type="PANTHER" id="PTHR21496">
    <property type="entry name" value="FERREDOXIN-RELATED"/>
    <property type="match status" value="1"/>
</dbReference>
<dbReference type="Gene3D" id="2.102.10.10">
    <property type="entry name" value="Rieske [2Fe-2S] iron-sulphur domain"/>
    <property type="match status" value="1"/>
</dbReference>
<evidence type="ECO:0000313" key="9">
    <source>
        <dbReference type="Proteomes" id="UP000656732"/>
    </source>
</evidence>
<keyword evidence="6" id="KW-0812">Transmembrane</keyword>
<feature type="compositionally biased region" description="Basic and acidic residues" evidence="5">
    <location>
        <begin position="319"/>
        <end position="333"/>
    </location>
</feature>
<evidence type="ECO:0000256" key="3">
    <source>
        <dbReference type="ARBA" id="ARBA00023004"/>
    </source>
</evidence>
<keyword evidence="3" id="KW-0408">Iron</keyword>
<dbReference type="InterPro" id="IPR017941">
    <property type="entry name" value="Rieske_2Fe-2S"/>
</dbReference>
<dbReference type="GO" id="GO:0004497">
    <property type="term" value="F:monooxygenase activity"/>
    <property type="evidence" value="ECO:0007669"/>
    <property type="project" value="UniProtKB-ARBA"/>
</dbReference>
<evidence type="ECO:0000259" key="7">
    <source>
        <dbReference type="PROSITE" id="PS51296"/>
    </source>
</evidence>
<feature type="transmembrane region" description="Helical" evidence="6">
    <location>
        <begin position="88"/>
        <end position="108"/>
    </location>
</feature>
<evidence type="ECO:0000256" key="5">
    <source>
        <dbReference type="SAM" id="MobiDB-lite"/>
    </source>
</evidence>
<proteinExistence type="predicted"/>
<organism evidence="8 9">
    <name type="scientific">Streptomyces pilosus</name>
    <dbReference type="NCBI Taxonomy" id="28893"/>
    <lineage>
        <taxon>Bacteria</taxon>
        <taxon>Bacillati</taxon>
        <taxon>Actinomycetota</taxon>
        <taxon>Actinomycetes</taxon>
        <taxon>Kitasatosporales</taxon>
        <taxon>Streptomycetaceae</taxon>
        <taxon>Streptomyces</taxon>
    </lineage>
</organism>
<evidence type="ECO:0000256" key="6">
    <source>
        <dbReference type="SAM" id="Phobius"/>
    </source>
</evidence>
<dbReference type="InterPro" id="IPR019251">
    <property type="entry name" value="DUF2231_TM"/>
</dbReference>
<evidence type="ECO:0000256" key="2">
    <source>
        <dbReference type="ARBA" id="ARBA00022723"/>
    </source>
</evidence>
<dbReference type="EMBL" id="BMTU01000005">
    <property type="protein sequence ID" value="GGQ82907.1"/>
    <property type="molecule type" value="Genomic_DNA"/>
</dbReference>
<keyword evidence="6" id="KW-0472">Membrane</keyword>
<dbReference type="Proteomes" id="UP000656732">
    <property type="component" value="Unassembled WGS sequence"/>
</dbReference>
<keyword evidence="2" id="KW-0479">Metal-binding</keyword>
<sequence length="333" mass="35016">MSKKPARRRTGQNRMLWLLDTIERDPRADAAIDKLIRGVRALPLGRARDALHGRWLGHPLHPLMVQVPIGSWMSAAVLDLWPGRSREAGLLVGVGLAAAGPAALAGAVDWAELRRPQTRVGLVHAVANATAVGLYGASLVCRLAGRARAGRAYGFLGLTAVGAAGMLGGHLAYRQASGANHAEEVPYVVGGGWRRIGTVDEFPAGRPVRRAVDDVPVLVVREIGGTFHALAERCSHLAGPLSEGTVSDGCVTCPWHGSVFRLSDGWNVRGPATAPQPAFDTRVVDGHVEIGLRRADGPETPAGRGADAAATWAGADGARPPRREGDEGHGRTV</sequence>
<feature type="domain" description="Rieske" evidence="7">
    <location>
        <begin position="193"/>
        <end position="290"/>
    </location>
</feature>
<comment type="caution">
    <text evidence="8">The sequence shown here is derived from an EMBL/GenBank/DDBJ whole genome shotgun (WGS) entry which is preliminary data.</text>
</comment>
<dbReference type="InterPro" id="IPR036922">
    <property type="entry name" value="Rieske_2Fe-2S_sf"/>
</dbReference>
<keyword evidence="4" id="KW-0411">Iron-sulfur</keyword>
<dbReference type="Pfam" id="PF00355">
    <property type="entry name" value="Rieske"/>
    <property type="match status" value="1"/>
</dbReference>
<dbReference type="PANTHER" id="PTHR21496:SF23">
    <property type="entry name" value="3-PHENYLPROPIONATE_CINNAMIC ACID DIOXYGENASE FERREDOXIN SUBUNIT"/>
    <property type="match status" value="1"/>
</dbReference>
<dbReference type="CDD" id="cd03467">
    <property type="entry name" value="Rieske"/>
    <property type="match status" value="1"/>
</dbReference>
<dbReference type="SUPFAM" id="SSF50022">
    <property type="entry name" value="ISP domain"/>
    <property type="match status" value="1"/>
</dbReference>
<dbReference type="RefSeq" id="WP_189558544.1">
    <property type="nucleotide sequence ID" value="NZ_BMTU01000005.1"/>
</dbReference>
<keyword evidence="1" id="KW-0001">2Fe-2S</keyword>